<dbReference type="EMBL" id="JASBWU010000015">
    <property type="protein sequence ID" value="KAJ9115893.1"/>
    <property type="molecule type" value="Genomic_DNA"/>
</dbReference>
<organism evidence="1 2">
    <name type="scientific">Naganishia vaughanmartiniae</name>
    <dbReference type="NCBI Taxonomy" id="1424756"/>
    <lineage>
        <taxon>Eukaryota</taxon>
        <taxon>Fungi</taxon>
        <taxon>Dikarya</taxon>
        <taxon>Basidiomycota</taxon>
        <taxon>Agaricomycotina</taxon>
        <taxon>Tremellomycetes</taxon>
        <taxon>Filobasidiales</taxon>
        <taxon>Filobasidiaceae</taxon>
        <taxon>Naganishia</taxon>
    </lineage>
</organism>
<evidence type="ECO:0000313" key="2">
    <source>
        <dbReference type="Proteomes" id="UP001243375"/>
    </source>
</evidence>
<dbReference type="Proteomes" id="UP001243375">
    <property type="component" value="Unassembled WGS sequence"/>
</dbReference>
<keyword evidence="2" id="KW-1185">Reference proteome</keyword>
<protein>
    <submittedName>
        <fullName evidence="1">Uncharacterized protein</fullName>
    </submittedName>
</protein>
<comment type="caution">
    <text evidence="1">The sequence shown here is derived from an EMBL/GenBank/DDBJ whole genome shotgun (WGS) entry which is preliminary data.</text>
</comment>
<proteinExistence type="predicted"/>
<accession>A0ACC2WWQ4</accession>
<evidence type="ECO:0000313" key="1">
    <source>
        <dbReference type="EMBL" id="KAJ9115893.1"/>
    </source>
</evidence>
<reference evidence="1" key="1">
    <citation type="submission" date="2023-04" db="EMBL/GenBank/DDBJ databases">
        <title>Draft Genome sequencing of Naganishia species isolated from polar environments using Oxford Nanopore Technology.</title>
        <authorList>
            <person name="Leo P."/>
            <person name="Venkateswaran K."/>
        </authorList>
    </citation>
    <scope>NUCLEOTIDE SEQUENCE</scope>
    <source>
        <strain evidence="1">MNA-CCFEE 5425</strain>
    </source>
</reference>
<gene>
    <name evidence="1" type="ORF">QFC22_005036</name>
</gene>
<name>A0ACC2WWQ4_9TREE</name>
<sequence length="608" mass="68618">MKTRVNGHDLTVDWFPDGHVHEFPYIRIDSFSQSSTPGFPAAQFYLLTHAHTDHLTGLDSASTNIIIICSAVTKGLVLNYERERDRIAFDKKTVEKRKRVYEGLAARVESVNKEAAGHRGKHETFLLTDPDKDLTVLHTGDIRPDRPFLDRLERHPAVMPFLARFMGMDVSQQDHPSIGARLDPKAQAGIFRNKKLERIYLDTSAIHVDRWRYLNYQNVVDDPLLLSLCTTYDRSTRFHTCERHNQCASIQAAFTQGSGKRVVSIEFIEEKAVEHAIKMQEVQKECLLAMQGKGDWPTKLYCPLARHATLPELQALLDLFRPKTMSPNTLLPFLKGADYYAMIAAFGDCLAADGKEELRKSCLRWFRKQKGLKHEADVWSFARETLLFQGAPQASGQAEADVDLRAGRNANRQRQSESFLPTLPFATKSTLNSPKADMIPREPTIAISPSKLSQNEEDVPVFGKTDVHGYIQEYLAHQENLMDEDDQDTQVQKSRESRSERSAKSVLAERGYANRQVNPSTESDLDQGEPQSKRYIIFDASRDPDKVVKPSADVSKSTPAARAFDYRRTATLKHRAHSSPITRLTAKSSSGILLGPKTTPIKSKETIQ</sequence>